<keyword evidence="1" id="KW-0175">Coiled coil</keyword>
<keyword evidence="3" id="KW-1185">Reference proteome</keyword>
<name>A0A067BFH0_SAPPC</name>
<evidence type="ECO:0000313" key="2">
    <source>
        <dbReference type="EMBL" id="KDO16888.1"/>
    </source>
</evidence>
<dbReference type="VEuPathDB" id="FungiDB:SPRG_17390"/>
<protein>
    <submittedName>
        <fullName evidence="2">Uncharacterized protein</fullName>
    </submittedName>
</protein>
<dbReference type="GeneID" id="24138933"/>
<dbReference type="RefSeq" id="XP_012212401.1">
    <property type="nucleotide sequence ID" value="XM_012357011.1"/>
</dbReference>
<organism evidence="2 3">
    <name type="scientific">Saprolegnia parasitica (strain CBS 223.65)</name>
    <dbReference type="NCBI Taxonomy" id="695850"/>
    <lineage>
        <taxon>Eukaryota</taxon>
        <taxon>Sar</taxon>
        <taxon>Stramenopiles</taxon>
        <taxon>Oomycota</taxon>
        <taxon>Saprolegniomycetes</taxon>
        <taxon>Saprolegniales</taxon>
        <taxon>Saprolegniaceae</taxon>
        <taxon>Saprolegnia</taxon>
    </lineage>
</organism>
<dbReference type="EMBL" id="KK583879">
    <property type="protein sequence ID" value="KDO16888.1"/>
    <property type="molecule type" value="Genomic_DNA"/>
</dbReference>
<evidence type="ECO:0000256" key="1">
    <source>
        <dbReference type="SAM" id="Coils"/>
    </source>
</evidence>
<evidence type="ECO:0000313" key="3">
    <source>
        <dbReference type="Proteomes" id="UP000030745"/>
    </source>
</evidence>
<dbReference type="KEGG" id="spar:SPRG_17390"/>
<accession>A0A067BFH0</accession>
<proteinExistence type="predicted"/>
<reference evidence="2 3" key="1">
    <citation type="journal article" date="2013" name="PLoS Genet.">
        <title>Distinctive expansion of potential virulence genes in the genome of the oomycete fish pathogen Saprolegnia parasitica.</title>
        <authorList>
            <person name="Jiang R.H."/>
            <person name="de Bruijn I."/>
            <person name="Haas B.J."/>
            <person name="Belmonte R."/>
            <person name="Lobach L."/>
            <person name="Christie J."/>
            <person name="van den Ackerveken G."/>
            <person name="Bottin A."/>
            <person name="Bulone V."/>
            <person name="Diaz-Moreno S.M."/>
            <person name="Dumas B."/>
            <person name="Fan L."/>
            <person name="Gaulin E."/>
            <person name="Govers F."/>
            <person name="Grenville-Briggs L.J."/>
            <person name="Horner N.R."/>
            <person name="Levin J.Z."/>
            <person name="Mammella M."/>
            <person name="Meijer H.J."/>
            <person name="Morris P."/>
            <person name="Nusbaum C."/>
            <person name="Oome S."/>
            <person name="Phillips A.J."/>
            <person name="van Rooyen D."/>
            <person name="Rzeszutek E."/>
            <person name="Saraiva M."/>
            <person name="Secombes C.J."/>
            <person name="Seidl M.F."/>
            <person name="Snel B."/>
            <person name="Stassen J.H."/>
            <person name="Sykes S."/>
            <person name="Tripathy S."/>
            <person name="van den Berg H."/>
            <person name="Vega-Arreguin J.C."/>
            <person name="Wawra S."/>
            <person name="Young S.K."/>
            <person name="Zeng Q."/>
            <person name="Dieguez-Uribeondo J."/>
            <person name="Russ C."/>
            <person name="Tyler B.M."/>
            <person name="van West P."/>
        </authorList>
    </citation>
    <scope>NUCLEOTIDE SEQUENCE [LARGE SCALE GENOMIC DNA]</scope>
    <source>
        <strain evidence="2 3">CBS 223.65</strain>
    </source>
</reference>
<feature type="coiled-coil region" evidence="1">
    <location>
        <begin position="60"/>
        <end position="94"/>
    </location>
</feature>
<dbReference type="OrthoDB" id="79802at2759"/>
<dbReference type="Proteomes" id="UP000030745">
    <property type="component" value="Unassembled WGS sequence"/>
</dbReference>
<dbReference type="AlphaFoldDB" id="A0A067BFH0"/>
<gene>
    <name evidence="2" type="ORF">SPRG_17390</name>
</gene>
<sequence>MHSPKINLNAVSYHPKHITVFIPGQAETVLDVDEVMSRAQYFKQTAESLLAVNRNGEMENAQLRDHLSRSLLRMEQLEHENRLLQQLNMTLQTELATLHGHLKPQLGMRPPGL</sequence>